<keyword evidence="1" id="KW-0238">DNA-binding</keyword>
<dbReference type="SMART" id="SM00530">
    <property type="entry name" value="HTH_XRE"/>
    <property type="match status" value="1"/>
</dbReference>
<dbReference type="GO" id="GO:0003677">
    <property type="term" value="F:DNA binding"/>
    <property type="evidence" value="ECO:0007669"/>
    <property type="project" value="UniProtKB-KW"/>
</dbReference>
<dbReference type="InterPro" id="IPR010982">
    <property type="entry name" value="Lambda_DNA-bd_dom_sf"/>
</dbReference>
<protein>
    <submittedName>
        <fullName evidence="3">Transcriptional regulator, XRE family</fullName>
    </submittedName>
</protein>
<gene>
    <name evidence="3" type="ORF">GAB14E_2939</name>
</gene>
<name>A0A099KPD2_COLPS</name>
<feature type="domain" description="HTH cro/C1-type" evidence="2">
    <location>
        <begin position="5"/>
        <end position="59"/>
    </location>
</feature>
<comment type="caution">
    <text evidence="3">The sequence shown here is derived from an EMBL/GenBank/DDBJ whole genome shotgun (WGS) entry which is preliminary data.</text>
</comment>
<dbReference type="RefSeq" id="WP_033082685.1">
    <property type="nucleotide sequence ID" value="NZ_JQEC01000039.1"/>
</dbReference>
<dbReference type="SUPFAM" id="SSF47413">
    <property type="entry name" value="lambda repressor-like DNA-binding domains"/>
    <property type="match status" value="1"/>
</dbReference>
<dbReference type="Gene3D" id="1.10.260.40">
    <property type="entry name" value="lambda repressor-like DNA-binding domains"/>
    <property type="match status" value="1"/>
</dbReference>
<evidence type="ECO:0000256" key="1">
    <source>
        <dbReference type="ARBA" id="ARBA00023125"/>
    </source>
</evidence>
<dbReference type="PANTHER" id="PTHR46558">
    <property type="entry name" value="TRACRIPTIONAL REGULATORY PROTEIN-RELATED-RELATED"/>
    <property type="match status" value="1"/>
</dbReference>
<proteinExistence type="predicted"/>
<dbReference type="PATRIC" id="fig|28229.3.peg.2658"/>
<dbReference type="CDD" id="cd00093">
    <property type="entry name" value="HTH_XRE"/>
    <property type="match status" value="1"/>
</dbReference>
<dbReference type="Proteomes" id="UP000029868">
    <property type="component" value="Unassembled WGS sequence"/>
</dbReference>
<reference evidence="3 4" key="1">
    <citation type="submission" date="2014-08" db="EMBL/GenBank/DDBJ databases">
        <title>Genomic and Phenotypic Diversity of Colwellia psychrerythraea strains from Disparate Marine Basins.</title>
        <authorList>
            <person name="Techtmann S.M."/>
            <person name="Stelling S.C."/>
            <person name="Utturkar S.M."/>
            <person name="Alshibli N."/>
            <person name="Harris A."/>
            <person name="Brown S.D."/>
            <person name="Hazen T.C."/>
        </authorList>
    </citation>
    <scope>NUCLEOTIDE SEQUENCE [LARGE SCALE GENOMIC DNA]</scope>
    <source>
        <strain evidence="3 4">GAB14E</strain>
    </source>
</reference>
<evidence type="ECO:0000313" key="3">
    <source>
        <dbReference type="EMBL" id="KGJ91782.1"/>
    </source>
</evidence>
<dbReference type="PROSITE" id="PS50943">
    <property type="entry name" value="HTH_CROC1"/>
    <property type="match status" value="1"/>
</dbReference>
<accession>A0A099KPD2</accession>
<evidence type="ECO:0000259" key="2">
    <source>
        <dbReference type="PROSITE" id="PS50943"/>
    </source>
</evidence>
<sequence length="67" mass="7689">MKNRLKVLRAERDWTQAQLASALEVSRQTINAIEKGKFDPSLPLAFKAARLFNLTIEEIFQDQVETV</sequence>
<organism evidence="3 4">
    <name type="scientific">Colwellia psychrerythraea</name>
    <name type="common">Vibrio psychroerythus</name>
    <dbReference type="NCBI Taxonomy" id="28229"/>
    <lineage>
        <taxon>Bacteria</taxon>
        <taxon>Pseudomonadati</taxon>
        <taxon>Pseudomonadota</taxon>
        <taxon>Gammaproteobacteria</taxon>
        <taxon>Alteromonadales</taxon>
        <taxon>Colwelliaceae</taxon>
        <taxon>Colwellia</taxon>
    </lineage>
</organism>
<dbReference type="InterPro" id="IPR001387">
    <property type="entry name" value="Cro/C1-type_HTH"/>
</dbReference>
<dbReference type="Pfam" id="PF01381">
    <property type="entry name" value="HTH_3"/>
    <property type="match status" value="1"/>
</dbReference>
<dbReference type="PANTHER" id="PTHR46558:SF4">
    <property type="entry name" value="DNA-BIDING PHAGE PROTEIN"/>
    <property type="match status" value="1"/>
</dbReference>
<evidence type="ECO:0000313" key="4">
    <source>
        <dbReference type="Proteomes" id="UP000029868"/>
    </source>
</evidence>
<dbReference type="EMBL" id="JQEC01000039">
    <property type="protein sequence ID" value="KGJ91782.1"/>
    <property type="molecule type" value="Genomic_DNA"/>
</dbReference>
<dbReference type="AlphaFoldDB" id="A0A099KPD2"/>
<dbReference type="OrthoDB" id="3034420at2"/>